<dbReference type="Proteomes" id="UP001245370">
    <property type="component" value="Unassembled WGS sequence"/>
</dbReference>
<keyword evidence="2" id="KW-1185">Reference proteome</keyword>
<comment type="caution">
    <text evidence="1">The sequence shown here is derived from an EMBL/GenBank/DDBJ whole genome shotgun (WGS) entry which is preliminary data.</text>
</comment>
<dbReference type="SUPFAM" id="SSF50199">
    <property type="entry name" value="Staphylococcal nuclease"/>
    <property type="match status" value="1"/>
</dbReference>
<reference evidence="1 2" key="1">
    <citation type="submission" date="2023-07" db="EMBL/GenBank/DDBJ databases">
        <title>Genomic Encyclopedia of Type Strains, Phase IV (KMG-IV): sequencing the most valuable type-strain genomes for metagenomic binning, comparative biology and taxonomic classification.</title>
        <authorList>
            <person name="Goeker M."/>
        </authorList>
    </citation>
    <scope>NUCLEOTIDE SEQUENCE [LARGE SCALE GENOMIC DNA]</scope>
    <source>
        <strain evidence="1 2">DSM 338</strain>
    </source>
</reference>
<protein>
    <recommendedName>
        <fullName evidence="3">Nuclease</fullName>
    </recommendedName>
</protein>
<evidence type="ECO:0000313" key="1">
    <source>
        <dbReference type="EMBL" id="MDR6335751.1"/>
    </source>
</evidence>
<dbReference type="EMBL" id="JAVDPY010000008">
    <property type="protein sequence ID" value="MDR6335751.1"/>
    <property type="molecule type" value="Genomic_DNA"/>
</dbReference>
<dbReference type="RefSeq" id="WP_309751689.1">
    <property type="nucleotide sequence ID" value="NZ_JAVDPY010000008.1"/>
</dbReference>
<name>A0ABU1KMB4_XANFL</name>
<dbReference type="InterPro" id="IPR035437">
    <property type="entry name" value="SNase_OB-fold_sf"/>
</dbReference>
<gene>
    <name evidence="1" type="ORF">GGQ86_004247</name>
</gene>
<organism evidence="1 2">
    <name type="scientific">Xanthobacter flavus</name>
    <dbReference type="NCBI Taxonomy" id="281"/>
    <lineage>
        <taxon>Bacteria</taxon>
        <taxon>Pseudomonadati</taxon>
        <taxon>Pseudomonadota</taxon>
        <taxon>Alphaproteobacteria</taxon>
        <taxon>Hyphomicrobiales</taxon>
        <taxon>Xanthobacteraceae</taxon>
        <taxon>Xanthobacter</taxon>
    </lineage>
</organism>
<accession>A0ABU1KMB4</accession>
<sequence>MIGPAFNPEGGCRYRRRMTQGQLSARAGRLHYPHSLRAMARLLAVGGLALAGGLVLETVSPADARPAQRAAVPAAVDCAGSGTEAAGSAARWSDAGALALADGRSLAPEGIALPTRLSPDPQFVTVAADAAASVLEGCAVAPVSATLDRHGRLGGTARLVCPAAGKAWGEDLATALVLAGAGYATAEGDTACATQRLSAEAEARSARRGIWSLATAVAPAGDEKAMEERRGLYSVTEGRVLAAGGRDRIFLNFGASWKQDFTVMLTREDFATILGDRLDPAILRGALIQVRGVIREEGGPAMAPRRRGEVLRIEGKVESLPDAQALPSRRRER</sequence>
<dbReference type="Gene3D" id="2.40.50.90">
    <property type="match status" value="1"/>
</dbReference>
<evidence type="ECO:0008006" key="3">
    <source>
        <dbReference type="Google" id="ProtNLM"/>
    </source>
</evidence>
<proteinExistence type="predicted"/>
<evidence type="ECO:0000313" key="2">
    <source>
        <dbReference type="Proteomes" id="UP001245370"/>
    </source>
</evidence>